<dbReference type="PROSITE" id="PS51257">
    <property type="entry name" value="PROKAR_LIPOPROTEIN"/>
    <property type="match status" value="1"/>
</dbReference>
<feature type="region of interest" description="Disordered" evidence="1">
    <location>
        <begin position="120"/>
        <end position="139"/>
    </location>
</feature>
<evidence type="ECO:0000256" key="1">
    <source>
        <dbReference type="SAM" id="MobiDB-lite"/>
    </source>
</evidence>
<keyword evidence="4" id="KW-1185">Reference proteome</keyword>
<dbReference type="AlphaFoldDB" id="A0A1L7CW72"/>
<evidence type="ECO:0000256" key="2">
    <source>
        <dbReference type="SAM" id="SignalP"/>
    </source>
</evidence>
<evidence type="ECO:0000313" key="3">
    <source>
        <dbReference type="EMBL" id="APT90061.1"/>
    </source>
</evidence>
<gene>
    <name evidence="3" type="ORF">CSPHI_02055</name>
</gene>
<proteinExistence type="predicted"/>
<dbReference type="KEGG" id="csph:CSPHI_02055"/>
<evidence type="ECO:0000313" key="4">
    <source>
        <dbReference type="Proteomes" id="UP000185469"/>
    </source>
</evidence>
<accession>A0A1L7CW72</accession>
<dbReference type="OrthoDB" id="4415065at2"/>
<dbReference type="RefSeq" id="WP_075691271.1">
    <property type="nucleotide sequence ID" value="NZ_CP009248.1"/>
</dbReference>
<reference evidence="3 4" key="1">
    <citation type="submission" date="2014-08" db="EMBL/GenBank/DDBJ databases">
        <title>Complete genome sequence of Corynebacterium sphenisci CECT 5990(T) (=DSM 44792(T)), isolated from healthy wild penguins.</title>
        <authorList>
            <person name="Ruckert C."/>
            <person name="Albersmeier A."/>
            <person name="Winkler A."/>
            <person name="Kalinowski J."/>
        </authorList>
    </citation>
    <scope>NUCLEOTIDE SEQUENCE [LARGE SCALE GENOMIC DNA]</scope>
    <source>
        <strain evidence="3 4">DSM 44792</strain>
    </source>
</reference>
<dbReference type="EMBL" id="CP009248">
    <property type="protein sequence ID" value="APT90061.1"/>
    <property type="molecule type" value="Genomic_DNA"/>
</dbReference>
<name>A0A1L7CW72_9CORY</name>
<feature type="region of interest" description="Disordered" evidence="1">
    <location>
        <begin position="28"/>
        <end position="97"/>
    </location>
</feature>
<feature type="signal peptide" evidence="2">
    <location>
        <begin position="1"/>
        <end position="20"/>
    </location>
</feature>
<protein>
    <submittedName>
        <fullName evidence="3">Uncharacterized protein</fullName>
    </submittedName>
</protein>
<dbReference type="Proteomes" id="UP000185469">
    <property type="component" value="Chromosome"/>
</dbReference>
<keyword evidence="2" id="KW-0732">Signal</keyword>
<sequence>MDRTRRILVAAIAAALPALVACDGPLPGLEPETVTETSTLPPVTETETTTTTTTEDRPNPTTTSTTRTRTTTATPTRTQQPTRTHHPDPGVPDMETAVMGPYASWAACEDARANWPVASEPCAPGDDGRYYFRGQRQAA</sequence>
<feature type="compositionally biased region" description="Low complexity" evidence="1">
    <location>
        <begin position="30"/>
        <end position="82"/>
    </location>
</feature>
<organism evidence="3 4">
    <name type="scientific">Corynebacterium sphenisci DSM 44792</name>
    <dbReference type="NCBI Taxonomy" id="1437874"/>
    <lineage>
        <taxon>Bacteria</taxon>
        <taxon>Bacillati</taxon>
        <taxon>Actinomycetota</taxon>
        <taxon>Actinomycetes</taxon>
        <taxon>Mycobacteriales</taxon>
        <taxon>Corynebacteriaceae</taxon>
        <taxon>Corynebacterium</taxon>
    </lineage>
</organism>
<feature type="chain" id="PRO_5038880585" evidence="2">
    <location>
        <begin position="21"/>
        <end position="139"/>
    </location>
</feature>